<sequence length="349" mass="38282">MSGQDQQKSGVSPTDTETLASGEDEKPSAASPVQGSFGRRHASDEREDVSIVEPPNEKTSPRGASDEPEKPFDVVCSADVRSAKKDPPVVSGERSGASSVCPRLSEVPDDELDQGAQIYNPPDEEVLERPLILCCDPRGHPFEISDFREALQTLGIGDEIAGMSPMEDGNKWLLQLKTTEALDTLAKAGSVTVKGQSCAIVDPSARKVSITVRCAPFTMPNENVRRVLREYGTVERVTCGSRPLDDYFTRSAIRRVDLHLKEGLNEKDIPRVLDSKNRGESLVVVQEKPSLCLKCRESGHTSHECQANPGISCRRLPRRGTCRTVGRKPTPRTNGSERERRSDSWCCIL</sequence>
<feature type="region of interest" description="Disordered" evidence="1">
    <location>
        <begin position="323"/>
        <end position="343"/>
    </location>
</feature>
<feature type="compositionally biased region" description="Polar residues" evidence="1">
    <location>
        <begin position="1"/>
        <end position="19"/>
    </location>
</feature>
<dbReference type="Proteomes" id="UP000821837">
    <property type="component" value="Unassembled WGS sequence"/>
</dbReference>
<dbReference type="AlphaFoldDB" id="A0A9D4SS36"/>
<dbReference type="EMBL" id="JABSTV010001253">
    <property type="protein sequence ID" value="KAH7943541.1"/>
    <property type="molecule type" value="Genomic_DNA"/>
</dbReference>
<reference evidence="2" key="1">
    <citation type="journal article" date="2020" name="Cell">
        <title>Large-Scale Comparative Analyses of Tick Genomes Elucidate Their Genetic Diversity and Vector Capacities.</title>
        <authorList>
            <consortium name="Tick Genome and Microbiome Consortium (TIGMIC)"/>
            <person name="Jia N."/>
            <person name="Wang J."/>
            <person name="Shi W."/>
            <person name="Du L."/>
            <person name="Sun Y."/>
            <person name="Zhan W."/>
            <person name="Jiang J.F."/>
            <person name="Wang Q."/>
            <person name="Zhang B."/>
            <person name="Ji P."/>
            <person name="Bell-Sakyi L."/>
            <person name="Cui X.M."/>
            <person name="Yuan T.T."/>
            <person name="Jiang B.G."/>
            <person name="Yang W.F."/>
            <person name="Lam T.T."/>
            <person name="Chang Q.C."/>
            <person name="Ding S.J."/>
            <person name="Wang X.J."/>
            <person name="Zhu J.G."/>
            <person name="Ruan X.D."/>
            <person name="Zhao L."/>
            <person name="Wei J.T."/>
            <person name="Ye R.Z."/>
            <person name="Que T.C."/>
            <person name="Du C.H."/>
            <person name="Zhou Y.H."/>
            <person name="Cheng J.X."/>
            <person name="Dai P.F."/>
            <person name="Guo W.B."/>
            <person name="Han X.H."/>
            <person name="Huang E.J."/>
            <person name="Li L.F."/>
            <person name="Wei W."/>
            <person name="Gao Y.C."/>
            <person name="Liu J.Z."/>
            <person name="Shao H.Z."/>
            <person name="Wang X."/>
            <person name="Wang C.C."/>
            <person name="Yang T.C."/>
            <person name="Huo Q.B."/>
            <person name="Li W."/>
            <person name="Chen H.Y."/>
            <person name="Chen S.E."/>
            <person name="Zhou L.G."/>
            <person name="Ni X.B."/>
            <person name="Tian J.H."/>
            <person name="Sheng Y."/>
            <person name="Liu T."/>
            <person name="Pan Y.S."/>
            <person name="Xia L.Y."/>
            <person name="Li J."/>
            <person name="Zhao F."/>
            <person name="Cao W.C."/>
        </authorList>
    </citation>
    <scope>NUCLEOTIDE SEQUENCE</scope>
    <source>
        <strain evidence="2">Rsan-2018</strain>
    </source>
</reference>
<evidence type="ECO:0000256" key="1">
    <source>
        <dbReference type="SAM" id="MobiDB-lite"/>
    </source>
</evidence>
<comment type="caution">
    <text evidence="2">The sequence shown here is derived from an EMBL/GenBank/DDBJ whole genome shotgun (WGS) entry which is preliminary data.</text>
</comment>
<gene>
    <name evidence="2" type="ORF">HPB52_009197</name>
</gene>
<accession>A0A9D4SS36</accession>
<feature type="region of interest" description="Disordered" evidence="1">
    <location>
        <begin position="1"/>
        <end position="107"/>
    </location>
</feature>
<proteinExistence type="predicted"/>
<feature type="compositionally biased region" description="Basic and acidic residues" evidence="1">
    <location>
        <begin position="55"/>
        <end position="72"/>
    </location>
</feature>
<protein>
    <recommendedName>
        <fullName evidence="4">CCHC-type domain-containing protein</fullName>
    </recommendedName>
</protein>
<organism evidence="2 3">
    <name type="scientific">Rhipicephalus sanguineus</name>
    <name type="common">Brown dog tick</name>
    <name type="synonym">Ixodes sanguineus</name>
    <dbReference type="NCBI Taxonomy" id="34632"/>
    <lineage>
        <taxon>Eukaryota</taxon>
        <taxon>Metazoa</taxon>
        <taxon>Ecdysozoa</taxon>
        <taxon>Arthropoda</taxon>
        <taxon>Chelicerata</taxon>
        <taxon>Arachnida</taxon>
        <taxon>Acari</taxon>
        <taxon>Parasitiformes</taxon>
        <taxon>Ixodida</taxon>
        <taxon>Ixodoidea</taxon>
        <taxon>Ixodidae</taxon>
        <taxon>Rhipicephalinae</taxon>
        <taxon>Rhipicephalus</taxon>
        <taxon>Rhipicephalus</taxon>
    </lineage>
</organism>
<name>A0A9D4SS36_RHISA</name>
<reference evidence="2" key="2">
    <citation type="submission" date="2021-09" db="EMBL/GenBank/DDBJ databases">
        <authorList>
            <person name="Jia N."/>
            <person name="Wang J."/>
            <person name="Shi W."/>
            <person name="Du L."/>
            <person name="Sun Y."/>
            <person name="Zhan W."/>
            <person name="Jiang J."/>
            <person name="Wang Q."/>
            <person name="Zhang B."/>
            <person name="Ji P."/>
            <person name="Sakyi L.B."/>
            <person name="Cui X."/>
            <person name="Yuan T."/>
            <person name="Jiang B."/>
            <person name="Yang W."/>
            <person name="Lam T.T.-Y."/>
            <person name="Chang Q."/>
            <person name="Ding S."/>
            <person name="Wang X."/>
            <person name="Zhu J."/>
            <person name="Ruan X."/>
            <person name="Zhao L."/>
            <person name="Wei J."/>
            <person name="Que T."/>
            <person name="Du C."/>
            <person name="Cheng J."/>
            <person name="Dai P."/>
            <person name="Han X."/>
            <person name="Huang E."/>
            <person name="Gao Y."/>
            <person name="Liu J."/>
            <person name="Shao H."/>
            <person name="Ye R."/>
            <person name="Li L."/>
            <person name="Wei W."/>
            <person name="Wang X."/>
            <person name="Wang C."/>
            <person name="Huo Q."/>
            <person name="Li W."/>
            <person name="Guo W."/>
            <person name="Chen H."/>
            <person name="Chen S."/>
            <person name="Zhou L."/>
            <person name="Zhou L."/>
            <person name="Ni X."/>
            <person name="Tian J."/>
            <person name="Zhou Y."/>
            <person name="Sheng Y."/>
            <person name="Liu T."/>
            <person name="Pan Y."/>
            <person name="Xia L."/>
            <person name="Li J."/>
            <person name="Zhao F."/>
            <person name="Cao W."/>
        </authorList>
    </citation>
    <scope>NUCLEOTIDE SEQUENCE</scope>
    <source>
        <strain evidence="2">Rsan-2018</strain>
        <tissue evidence="2">Larvae</tissue>
    </source>
</reference>
<evidence type="ECO:0008006" key="4">
    <source>
        <dbReference type="Google" id="ProtNLM"/>
    </source>
</evidence>
<dbReference type="VEuPathDB" id="VectorBase:RSAN_036528"/>
<evidence type="ECO:0000313" key="2">
    <source>
        <dbReference type="EMBL" id="KAH7943541.1"/>
    </source>
</evidence>
<keyword evidence="3" id="KW-1185">Reference proteome</keyword>
<evidence type="ECO:0000313" key="3">
    <source>
        <dbReference type="Proteomes" id="UP000821837"/>
    </source>
</evidence>